<dbReference type="Proteomes" id="UP000609651">
    <property type="component" value="Unassembled WGS sequence"/>
</dbReference>
<dbReference type="PANTHER" id="PTHR23308">
    <property type="entry name" value="NUCLEAR INHIBITOR OF PROTEIN PHOSPHATASE-1"/>
    <property type="match status" value="1"/>
</dbReference>
<dbReference type="SMART" id="SM00240">
    <property type="entry name" value="FHA"/>
    <property type="match status" value="1"/>
</dbReference>
<dbReference type="PROSITE" id="PS50006">
    <property type="entry name" value="FHA_DOMAIN"/>
    <property type="match status" value="1"/>
</dbReference>
<dbReference type="Pfam" id="PF00498">
    <property type="entry name" value="FHA"/>
    <property type="match status" value="1"/>
</dbReference>
<reference evidence="3 4" key="1">
    <citation type="journal article" date="2020" name="Syst. Appl. Microbiol.">
        <title>Alienimonas chondri sp. nov., a novel planctomycete isolated from the biofilm of the red alga Chondrus crispus.</title>
        <authorList>
            <person name="Vitorino I."/>
            <person name="Albuquerque L."/>
            <person name="Wiegand S."/>
            <person name="Kallscheuer N."/>
            <person name="da Costa M.S."/>
            <person name="Lobo-da-Cunha A."/>
            <person name="Jogler C."/>
            <person name="Lage O.M."/>
        </authorList>
    </citation>
    <scope>NUCLEOTIDE SEQUENCE [LARGE SCALE GENOMIC DNA]</scope>
    <source>
        <strain evidence="3 4">LzC2</strain>
    </source>
</reference>
<keyword evidence="4" id="KW-1185">Reference proteome</keyword>
<name>A0ABX1VCV9_9PLAN</name>
<evidence type="ECO:0000256" key="1">
    <source>
        <dbReference type="SAM" id="MobiDB-lite"/>
    </source>
</evidence>
<organism evidence="3 4">
    <name type="scientific">Alienimonas chondri</name>
    <dbReference type="NCBI Taxonomy" id="2681879"/>
    <lineage>
        <taxon>Bacteria</taxon>
        <taxon>Pseudomonadati</taxon>
        <taxon>Planctomycetota</taxon>
        <taxon>Planctomycetia</taxon>
        <taxon>Planctomycetales</taxon>
        <taxon>Planctomycetaceae</taxon>
        <taxon>Alienimonas</taxon>
    </lineage>
</organism>
<evidence type="ECO:0000313" key="3">
    <source>
        <dbReference type="EMBL" id="NNJ25959.1"/>
    </source>
</evidence>
<dbReference type="SUPFAM" id="SSF49879">
    <property type="entry name" value="SMAD/FHA domain"/>
    <property type="match status" value="1"/>
</dbReference>
<evidence type="ECO:0000313" key="4">
    <source>
        <dbReference type="Proteomes" id="UP000609651"/>
    </source>
</evidence>
<proteinExistence type="predicted"/>
<comment type="caution">
    <text evidence="3">The sequence shown here is derived from an EMBL/GenBank/DDBJ whole genome shotgun (WGS) entry which is preliminary data.</text>
</comment>
<evidence type="ECO:0000259" key="2">
    <source>
        <dbReference type="PROSITE" id="PS50006"/>
    </source>
</evidence>
<dbReference type="CDD" id="cd00060">
    <property type="entry name" value="FHA"/>
    <property type="match status" value="1"/>
</dbReference>
<feature type="compositionally biased region" description="Acidic residues" evidence="1">
    <location>
        <begin position="138"/>
        <end position="150"/>
    </location>
</feature>
<accession>A0ABX1VCV9</accession>
<dbReference type="InterPro" id="IPR008984">
    <property type="entry name" value="SMAD_FHA_dom_sf"/>
</dbReference>
<sequence length="169" mass="17767">MADLLVDSGKHRGRRLKLNLGQTLIGREQSCAIRLATADVSRKHCRLTVADGGGREIVTAEDLNSRNGTYINGRAIKAVTVLHAGDTLRVGPIQFLLPDPDAASESEVITWLVPPPAAGTVADDEPTQVVGGAPADGAEADGQAEPEPEDPPVLQAAQIIRERHAAQSS</sequence>
<dbReference type="Gene3D" id="2.60.200.20">
    <property type="match status" value="1"/>
</dbReference>
<dbReference type="InterPro" id="IPR000253">
    <property type="entry name" value="FHA_dom"/>
</dbReference>
<feature type="domain" description="FHA" evidence="2">
    <location>
        <begin position="23"/>
        <end position="76"/>
    </location>
</feature>
<dbReference type="InterPro" id="IPR050923">
    <property type="entry name" value="Cell_Proc_Reg/RNA_Proc"/>
</dbReference>
<gene>
    <name evidence="3" type="ORF">LzC2_20370</name>
</gene>
<protein>
    <recommendedName>
        <fullName evidence="2">FHA domain-containing protein</fullName>
    </recommendedName>
</protein>
<dbReference type="EMBL" id="WTPX01000056">
    <property type="protein sequence ID" value="NNJ25959.1"/>
    <property type="molecule type" value="Genomic_DNA"/>
</dbReference>
<dbReference type="RefSeq" id="WP_171186501.1">
    <property type="nucleotide sequence ID" value="NZ_WTPX01000056.1"/>
</dbReference>
<feature type="region of interest" description="Disordered" evidence="1">
    <location>
        <begin position="117"/>
        <end position="152"/>
    </location>
</feature>